<dbReference type="Proteomes" id="UP000887458">
    <property type="component" value="Unassembled WGS sequence"/>
</dbReference>
<evidence type="ECO:0000313" key="5">
    <source>
        <dbReference type="Proteomes" id="UP000887458"/>
    </source>
</evidence>
<dbReference type="CDD" id="cd00159">
    <property type="entry name" value="RhoGAP"/>
    <property type="match status" value="1"/>
</dbReference>
<feature type="region of interest" description="Disordered" evidence="2">
    <location>
        <begin position="83"/>
        <end position="148"/>
    </location>
</feature>
<dbReference type="InterPro" id="IPR000198">
    <property type="entry name" value="RhoGAP_dom"/>
</dbReference>
<evidence type="ECO:0000313" key="4">
    <source>
        <dbReference type="EMBL" id="KAH9413587.1"/>
    </source>
</evidence>
<dbReference type="Gene3D" id="1.10.555.10">
    <property type="entry name" value="Rho GTPase activation protein"/>
    <property type="match status" value="1"/>
</dbReference>
<dbReference type="InterPro" id="IPR059029">
    <property type="entry name" value="FAM13A_dom"/>
</dbReference>
<proteinExistence type="inferred from homology"/>
<feature type="region of interest" description="Disordered" evidence="2">
    <location>
        <begin position="910"/>
        <end position="948"/>
    </location>
</feature>
<feature type="compositionally biased region" description="Low complexity" evidence="2">
    <location>
        <begin position="252"/>
        <end position="279"/>
    </location>
</feature>
<feature type="compositionally biased region" description="Polar residues" evidence="2">
    <location>
        <begin position="113"/>
        <end position="131"/>
    </location>
</feature>
<feature type="compositionally biased region" description="Polar residues" evidence="2">
    <location>
        <begin position="522"/>
        <end position="531"/>
    </location>
</feature>
<feature type="compositionally biased region" description="Basic and acidic residues" evidence="2">
    <location>
        <begin position="509"/>
        <end position="521"/>
    </location>
</feature>
<feature type="compositionally biased region" description="Basic residues" evidence="2">
    <location>
        <begin position="551"/>
        <end position="561"/>
    </location>
</feature>
<dbReference type="PANTHER" id="PTHR15904">
    <property type="entry name" value="FAM13"/>
    <property type="match status" value="1"/>
</dbReference>
<feature type="region of interest" description="Disordered" evidence="2">
    <location>
        <begin position="219"/>
        <end position="284"/>
    </location>
</feature>
<feature type="compositionally biased region" description="Low complexity" evidence="2">
    <location>
        <begin position="132"/>
        <end position="145"/>
    </location>
</feature>
<reference evidence="4 5" key="2">
    <citation type="journal article" date="2022" name="Mol. Biol. Evol.">
        <title>Comparative Genomics Reveals Insights into the Divergent Evolution of Astigmatic Mites and Household Pest Adaptations.</title>
        <authorList>
            <person name="Xiong Q."/>
            <person name="Wan A.T."/>
            <person name="Liu X."/>
            <person name="Fung C.S."/>
            <person name="Xiao X."/>
            <person name="Malainual N."/>
            <person name="Hou J."/>
            <person name="Wang L."/>
            <person name="Wang M."/>
            <person name="Yang K.Y."/>
            <person name="Cui Y."/>
            <person name="Leung E.L."/>
            <person name="Nong W."/>
            <person name="Shin S.K."/>
            <person name="Au S.W."/>
            <person name="Jeong K.Y."/>
            <person name="Chew F.T."/>
            <person name="Hui J.H."/>
            <person name="Leung T.F."/>
            <person name="Tungtrongchitr A."/>
            <person name="Zhong N."/>
            <person name="Liu Z."/>
            <person name="Tsui S.K."/>
        </authorList>
    </citation>
    <scope>NUCLEOTIDE SEQUENCE [LARGE SCALE GENOMIC DNA]</scope>
    <source>
        <strain evidence="4">Derp</strain>
    </source>
</reference>
<evidence type="ECO:0000256" key="2">
    <source>
        <dbReference type="SAM" id="MobiDB-lite"/>
    </source>
</evidence>
<gene>
    <name evidence="4" type="primary">FAM13A</name>
    <name evidence="4" type="ORF">DERP_009288</name>
</gene>
<reference evidence="4 5" key="1">
    <citation type="journal article" date="2018" name="J. Allergy Clin. Immunol.">
        <title>High-quality assembly of Dermatophagoides pteronyssinus genome and transcriptome reveals a wide range of novel allergens.</title>
        <authorList>
            <person name="Liu X.Y."/>
            <person name="Yang K.Y."/>
            <person name="Wang M.Q."/>
            <person name="Kwok J.S."/>
            <person name="Zeng X."/>
            <person name="Yang Z."/>
            <person name="Xiao X.J."/>
            <person name="Lau C.P."/>
            <person name="Li Y."/>
            <person name="Huang Z.M."/>
            <person name="Ba J.G."/>
            <person name="Yim A.K."/>
            <person name="Ouyang C.Y."/>
            <person name="Ngai S.M."/>
            <person name="Chan T.F."/>
            <person name="Leung E.L."/>
            <person name="Liu L."/>
            <person name="Liu Z.G."/>
            <person name="Tsui S.K."/>
        </authorList>
    </citation>
    <scope>NUCLEOTIDE SEQUENCE [LARGE SCALE GENOMIC DNA]</scope>
    <source>
        <strain evidence="4">Derp</strain>
    </source>
</reference>
<feature type="domain" description="Rho-GAP" evidence="3">
    <location>
        <begin position="288"/>
        <end position="469"/>
    </location>
</feature>
<comment type="similarity">
    <text evidence="1">Belongs to the FAM13 family.</text>
</comment>
<protein>
    <submittedName>
        <fullName evidence="4">Protein fam13a</fullName>
    </submittedName>
</protein>
<dbReference type="EMBL" id="NJHN03000120">
    <property type="protein sequence ID" value="KAH9413587.1"/>
    <property type="molecule type" value="Genomic_DNA"/>
</dbReference>
<feature type="region of interest" description="Disordered" evidence="2">
    <location>
        <begin position="494"/>
        <end position="537"/>
    </location>
</feature>
<feature type="compositionally biased region" description="Basic residues" evidence="2">
    <location>
        <begin position="94"/>
        <end position="106"/>
    </location>
</feature>
<feature type="compositionally biased region" description="Polar residues" evidence="2">
    <location>
        <begin position="494"/>
        <end position="508"/>
    </location>
</feature>
<feature type="region of interest" description="Disordered" evidence="2">
    <location>
        <begin position="763"/>
        <end position="863"/>
    </location>
</feature>
<dbReference type="Pfam" id="PF26116">
    <property type="entry name" value="FAM13A"/>
    <property type="match status" value="1"/>
</dbReference>
<feature type="compositionally biased region" description="Basic and acidic residues" evidence="2">
    <location>
        <begin position="842"/>
        <end position="855"/>
    </location>
</feature>
<dbReference type="Pfam" id="PF00620">
    <property type="entry name" value="RhoGAP"/>
    <property type="match status" value="1"/>
</dbReference>
<sequence>MKARIRRISASVDTALSPTSDQSAIHPTTTAVSIHTDSNLTPEFSSNTSSYGYNTNPTSKSLDICVPESRIERMRKLLSSPLLKRKNASSSQHQHPHHHHHHHHVCSNHQHSPTTNTAVTSISNNRQQLPQPSSSASSSPSSSPALGQNISMKTFGVSLESLSHHQHPHHQQQQNSQQHSNHHHCMEEYYVRDPEQIIVPHQKAAHILGQACPGCLTSAPSNSSSTGSINDTTTTTSSGHFSPHGNPDDIHSSLSSIAAASPSSGNSSSSTTSSTASSTGGVGGGSSGNIPCLIPFIVTRLCTYIENSGGLVQEGLFRISGNAKLVDKLKQSFDNNGDAPLETDGDLAAAAALLKQFLRELPQPLIPNGSQFLDVIRSLKNDHETCVLSLKALVSQLPDENYYTLRYLIRFLHRIAQRNEENRMTSINLGIVFAPNIFRVCVDTYQGLKDQSSANEVVNLLISDYSEIFNESSDVGCHSIEGAGSSGDLSYGSESQCPCSQCPDNSDQQQREDFEKEEHQQMEANSQSSANLDVPYGDPNIQEIRLQLDKKRKSYQSKNHHHTIDDRFHDDQSSQSLDYENNDDNNNNDNNNQSMNTGDYYHPRHQPQRCNSEEMYAKNVDQSMVIRLGLKKEDLYRKSSHSHDIIITNSSDSVSTDDNTTTATSTGPTVRSIIIGVEQVDICNQSGGDMTDISEDNFAGGIITGQTMPDYSKLLTVGEAGDGAKGARSSSCGSDCTENVNIPTSLSFASDEDEDSLLKSIASECSDGNDDEDNTSSSSSNDKNNNNNGNDNVADEPQKLDSDQLVDEQQIQQESTIDEQKPSVGNQKPKSDDPTETQPQENESKLSNDEQDNRTNKSRIRRLQSIRKKLKKFEIDFEQENGYQASLEHKMSSSFALPLMVELNSLLQAEDNKDNPKPTESIDKKAIDSDDFRNTGVPPSAWKSSAATSSNSNSYVFTTEDIFNTIFGSRKEKSLARISEMMADIERTLNEKRIIAQRPESLDVMNGEQILDEKLALQKALLRFEALCGRPSSKAERDIVRPVYDRYRLVKRYASKLNQKQTPKLDQNTDLQPILEHVQMNFTSPTHQKTIDALATAIEFIKKDHYRQELQSDLDQSSAIVTTCDTTNNLSTSSKEKNYHIMSYYELMTHLNEYRQQKRNLRSVLRTFENDFYKKTGRPVEKEDRSNMSSVYSSYKTIKGKIKLIEALISKKMPKQ</sequence>
<evidence type="ECO:0000259" key="3">
    <source>
        <dbReference type="PROSITE" id="PS50238"/>
    </source>
</evidence>
<feature type="compositionally biased region" description="Low complexity" evidence="2">
    <location>
        <begin position="219"/>
        <end position="238"/>
    </location>
</feature>
<dbReference type="InterPro" id="IPR008936">
    <property type="entry name" value="Rho_GTPase_activation_prot"/>
</dbReference>
<evidence type="ECO:0000256" key="1">
    <source>
        <dbReference type="ARBA" id="ARBA00007549"/>
    </source>
</evidence>
<dbReference type="SMART" id="SM00324">
    <property type="entry name" value="RhoGAP"/>
    <property type="match status" value="1"/>
</dbReference>
<feature type="region of interest" description="Disordered" evidence="2">
    <location>
        <begin position="162"/>
        <end position="182"/>
    </location>
</feature>
<comment type="caution">
    <text evidence="4">The sequence shown here is derived from an EMBL/GenBank/DDBJ whole genome shotgun (WGS) entry which is preliminary data.</text>
</comment>
<dbReference type="SUPFAM" id="SSF48350">
    <property type="entry name" value="GTPase activation domain, GAP"/>
    <property type="match status" value="1"/>
</dbReference>
<accession>A0ABQ8ITE4</accession>
<keyword evidence="5" id="KW-1185">Reference proteome</keyword>
<feature type="compositionally biased region" description="Basic and acidic residues" evidence="2">
    <location>
        <begin position="910"/>
        <end position="933"/>
    </location>
</feature>
<dbReference type="PROSITE" id="PS50238">
    <property type="entry name" value="RHOGAP"/>
    <property type="match status" value="1"/>
</dbReference>
<feature type="compositionally biased region" description="Low complexity" evidence="2">
    <location>
        <begin position="775"/>
        <end position="792"/>
    </location>
</feature>
<dbReference type="InterPro" id="IPR039102">
    <property type="entry name" value="FAM13"/>
</dbReference>
<feature type="compositionally biased region" description="Basic and acidic residues" evidence="2">
    <location>
        <begin position="562"/>
        <end position="572"/>
    </location>
</feature>
<dbReference type="PANTHER" id="PTHR15904:SF17">
    <property type="entry name" value="RHO-GAP DOMAIN-CONTAINING PROTEIN"/>
    <property type="match status" value="1"/>
</dbReference>
<feature type="region of interest" description="Disordered" evidence="2">
    <location>
        <begin position="551"/>
        <end position="607"/>
    </location>
</feature>
<name>A0ABQ8ITE4_DERPT</name>
<organism evidence="4 5">
    <name type="scientific">Dermatophagoides pteronyssinus</name>
    <name type="common">European house dust mite</name>
    <dbReference type="NCBI Taxonomy" id="6956"/>
    <lineage>
        <taxon>Eukaryota</taxon>
        <taxon>Metazoa</taxon>
        <taxon>Ecdysozoa</taxon>
        <taxon>Arthropoda</taxon>
        <taxon>Chelicerata</taxon>
        <taxon>Arachnida</taxon>
        <taxon>Acari</taxon>
        <taxon>Acariformes</taxon>
        <taxon>Sarcoptiformes</taxon>
        <taxon>Astigmata</taxon>
        <taxon>Psoroptidia</taxon>
        <taxon>Analgoidea</taxon>
        <taxon>Pyroglyphidae</taxon>
        <taxon>Dermatophagoidinae</taxon>
        <taxon>Dermatophagoides</taxon>
    </lineage>
</organism>